<dbReference type="Pfam" id="PF03384">
    <property type="entry name" value="DUF287"/>
    <property type="match status" value="1"/>
</dbReference>
<dbReference type="InterPro" id="IPR005048">
    <property type="entry name" value="DUF287"/>
</dbReference>
<dbReference type="AlphaFoldDB" id="A0A3P6GZ54"/>
<evidence type="ECO:0000256" key="1">
    <source>
        <dbReference type="SAM" id="MobiDB-lite"/>
    </source>
</evidence>
<proteinExistence type="predicted"/>
<accession>A0A3P6GZ54</accession>
<feature type="compositionally biased region" description="Basic and acidic residues" evidence="1">
    <location>
        <begin position="226"/>
        <end position="277"/>
    </location>
</feature>
<feature type="region of interest" description="Disordered" evidence="1">
    <location>
        <begin position="208"/>
        <end position="427"/>
    </location>
</feature>
<feature type="compositionally biased region" description="Basic and acidic residues" evidence="1">
    <location>
        <begin position="289"/>
        <end position="313"/>
    </location>
</feature>
<protein>
    <recommendedName>
        <fullName evidence="2">DUF287 domain-containing protein</fullName>
    </recommendedName>
</protein>
<feature type="compositionally biased region" description="Basic and acidic residues" evidence="1">
    <location>
        <begin position="208"/>
        <end position="219"/>
    </location>
</feature>
<feature type="compositionally biased region" description="Acidic residues" evidence="1">
    <location>
        <begin position="329"/>
        <end position="350"/>
    </location>
</feature>
<feature type="compositionally biased region" description="Acidic residues" evidence="1">
    <location>
        <begin position="278"/>
        <end position="288"/>
    </location>
</feature>
<feature type="compositionally biased region" description="Basic and acidic residues" evidence="1">
    <location>
        <begin position="418"/>
        <end position="427"/>
    </location>
</feature>
<feature type="compositionally biased region" description="Acidic residues" evidence="1">
    <location>
        <begin position="400"/>
        <end position="417"/>
    </location>
</feature>
<reference evidence="3" key="1">
    <citation type="submission" date="2018-11" db="EMBL/GenBank/DDBJ databases">
        <authorList>
            <consortium name="Genoscope - CEA"/>
            <person name="William W."/>
        </authorList>
    </citation>
    <scope>NUCLEOTIDE SEQUENCE</scope>
</reference>
<dbReference type="EMBL" id="LR031880">
    <property type="protein sequence ID" value="VDD61525.1"/>
    <property type="molecule type" value="Genomic_DNA"/>
</dbReference>
<feature type="region of interest" description="Disordered" evidence="1">
    <location>
        <begin position="1"/>
        <end position="68"/>
    </location>
</feature>
<feature type="compositionally biased region" description="Basic and acidic residues" evidence="1">
    <location>
        <begin position="380"/>
        <end position="399"/>
    </location>
</feature>
<feature type="domain" description="DUF287" evidence="2">
    <location>
        <begin position="71"/>
        <end position="122"/>
    </location>
</feature>
<gene>
    <name evidence="3" type="ORF">BOLC6T36978H</name>
</gene>
<evidence type="ECO:0000259" key="2">
    <source>
        <dbReference type="Pfam" id="PF03384"/>
    </source>
</evidence>
<evidence type="ECO:0000313" key="3">
    <source>
        <dbReference type="EMBL" id="VDD61525.1"/>
    </source>
</evidence>
<name>A0A3P6GZ54_BRAOL</name>
<organism evidence="3">
    <name type="scientific">Brassica oleracea</name>
    <name type="common">Wild cabbage</name>
    <dbReference type="NCBI Taxonomy" id="3712"/>
    <lineage>
        <taxon>Eukaryota</taxon>
        <taxon>Viridiplantae</taxon>
        <taxon>Streptophyta</taxon>
        <taxon>Embryophyta</taxon>
        <taxon>Tracheophyta</taxon>
        <taxon>Spermatophyta</taxon>
        <taxon>Magnoliopsida</taxon>
        <taxon>eudicotyledons</taxon>
        <taxon>Gunneridae</taxon>
        <taxon>Pentapetalae</taxon>
        <taxon>rosids</taxon>
        <taxon>malvids</taxon>
        <taxon>Brassicales</taxon>
        <taxon>Brassicaceae</taxon>
        <taxon>Brassiceae</taxon>
        <taxon>Brassica</taxon>
    </lineage>
</organism>
<sequence length="456" mass="52813">MKGNQRKVPNERRRQSLRIRKATSNAKELVVHKKSKKCKMSTPMREPSIESLSVSTGSESEDMSAPSSEDINSVLVPTIGEEIMLARIIDEERDYDRQGSPSDTWNYWLNVKQKTIWWEELYELDQAARVFSKKKNKAKVEFAERSSSNSVKGLEERLLEFMGEAFVSLNLMVETKLESIDSRMSKMEKNQRLLKKMGKKIEERLTSIESKVSEEKNQGEDMDFGQWDHEDYGTTANDKNKAEQDKAEQDKAQQEAGKNKVNSDNEQQEGDKDKENSETDEQDGSEQEENAKLNQLKERCRVQADELWRKTEESEAEDQENDDGKEAETSEDDEKVEEKIEESEAEDQENDEGKEVETSEDDEKADEKMKESEAEDQEEVGGKEDEASDERKEAEKEIENSEDDEKVEEFEAEEDQEEVKRKEVQEEADRSMSLGLRQIKLQHHHVVELRQCLRGE</sequence>